<accession>A0A3M2LS03</accession>
<dbReference type="Pfam" id="PF12277">
    <property type="entry name" value="DUF3618"/>
    <property type="match status" value="1"/>
</dbReference>
<keyword evidence="3" id="KW-1185">Reference proteome</keyword>
<dbReference type="EMBL" id="RFFJ01000061">
    <property type="protein sequence ID" value="RMI40177.1"/>
    <property type="molecule type" value="Genomic_DNA"/>
</dbReference>
<reference evidence="2 3" key="1">
    <citation type="submission" date="2018-10" db="EMBL/GenBank/DDBJ databases">
        <title>Isolation, diversity and antifungal activity of actinobacteria from wheat.</title>
        <authorList>
            <person name="Han C."/>
        </authorList>
    </citation>
    <scope>NUCLEOTIDE SEQUENCE [LARGE SCALE GENOMIC DNA]</scope>
    <source>
        <strain evidence="2 3">NEAU-YY642</strain>
    </source>
</reference>
<comment type="caution">
    <text evidence="2">The sequence shown here is derived from an EMBL/GenBank/DDBJ whole genome shotgun (WGS) entry which is preliminary data.</text>
</comment>
<organism evidence="2 3">
    <name type="scientific">Streptomyces triticirhizae</name>
    <dbReference type="NCBI Taxonomy" id="2483353"/>
    <lineage>
        <taxon>Bacteria</taxon>
        <taxon>Bacillati</taxon>
        <taxon>Actinomycetota</taxon>
        <taxon>Actinomycetes</taxon>
        <taxon>Kitasatosporales</taxon>
        <taxon>Streptomycetaceae</taxon>
        <taxon>Streptomyces</taxon>
    </lineage>
</organism>
<dbReference type="Proteomes" id="UP000278673">
    <property type="component" value="Unassembled WGS sequence"/>
</dbReference>
<gene>
    <name evidence="2" type="ORF">EBN88_13315</name>
</gene>
<feature type="region of interest" description="Disordered" evidence="1">
    <location>
        <begin position="123"/>
        <end position="178"/>
    </location>
</feature>
<evidence type="ECO:0000313" key="3">
    <source>
        <dbReference type="Proteomes" id="UP000278673"/>
    </source>
</evidence>
<feature type="compositionally biased region" description="Basic and acidic residues" evidence="1">
    <location>
        <begin position="50"/>
        <end position="66"/>
    </location>
</feature>
<protein>
    <submittedName>
        <fullName evidence="2">DUF3618 domain-containing protein</fullName>
    </submittedName>
</protein>
<evidence type="ECO:0000313" key="2">
    <source>
        <dbReference type="EMBL" id="RMI40177.1"/>
    </source>
</evidence>
<name>A0A3M2LS03_9ACTN</name>
<dbReference type="SUPFAM" id="SSF58113">
    <property type="entry name" value="Apolipoprotein A-I"/>
    <property type="match status" value="1"/>
</dbReference>
<proteinExistence type="predicted"/>
<evidence type="ECO:0000256" key="1">
    <source>
        <dbReference type="SAM" id="MobiDB-lite"/>
    </source>
</evidence>
<dbReference type="AlphaFoldDB" id="A0A3M2LS03"/>
<feature type="region of interest" description="Disordered" evidence="1">
    <location>
        <begin position="23"/>
        <end position="88"/>
    </location>
</feature>
<dbReference type="RefSeq" id="WP_122184070.1">
    <property type="nucleotide sequence ID" value="NZ_RFFJ01000061.1"/>
</dbReference>
<feature type="compositionally biased region" description="Basic and acidic residues" evidence="1">
    <location>
        <begin position="132"/>
        <end position="178"/>
    </location>
</feature>
<sequence length="178" mass="18821">MGTSSDRIRSDIESTRQQLAGDLDRLADRVSPMGAVRRNGGTFKESATGARERVREAATHSTERARQRGQGGARSLRDGAGQAAEQARGNPLAAGAVGFAVGVLAAAVLPGSDREQRAAGRIAERAAPQLDPLRDAANRSAREFGSEARESMRQAADEIRLSATEAARHTRERAAHPG</sequence>
<dbReference type="InterPro" id="IPR022062">
    <property type="entry name" value="DUF3618"/>
</dbReference>